<dbReference type="Proteomes" id="UP000596660">
    <property type="component" value="Unplaced"/>
</dbReference>
<sequence>MLLTGGLLGMLLRRGHQVNKGELEETYRQLQEVVGMSSKDPIAHVVEEVTSAVTEKFGTVADHGDGVVGGIVDQSQISEAAPSVVAPAVVGNEGQDEIVGDKRIDDVSGVGGKGKEVPEEGKNGAGSENGAGEEESNRDRSVGKRALKPSSKVYSDEYICGNRKTSTLGSADTTLINYCRSWTSQSGSGPIMLQCDGEFACRDSCHDVLHSRRKVGTQYVCVVSKMYTKEWAIKYEGHSKRIMMHPAYGIKLVTDMDTPAVLAKKHGQPMRGVAASQLAVVFVPVVKEDHWWCAAFSFKEEKVWIIDSIFADPVAQHNEYLSKLVTAVDVLVKYHDQTWPEGSIGAWPIESLRVVQQPNLVCCGVVMLACIKDSTDRFRTRWQMDDVKSGRMQLLIEDLRSVCNERRQELDGLITKAHGR</sequence>
<organism evidence="2 3">
    <name type="scientific">Chenopodium quinoa</name>
    <name type="common">Quinoa</name>
    <dbReference type="NCBI Taxonomy" id="63459"/>
    <lineage>
        <taxon>Eukaryota</taxon>
        <taxon>Viridiplantae</taxon>
        <taxon>Streptophyta</taxon>
        <taxon>Embryophyta</taxon>
        <taxon>Tracheophyta</taxon>
        <taxon>Spermatophyta</taxon>
        <taxon>Magnoliopsida</taxon>
        <taxon>eudicotyledons</taxon>
        <taxon>Gunneridae</taxon>
        <taxon>Pentapetalae</taxon>
        <taxon>Caryophyllales</taxon>
        <taxon>Chenopodiaceae</taxon>
        <taxon>Chenopodioideae</taxon>
        <taxon>Atripliceae</taxon>
        <taxon>Chenopodium</taxon>
    </lineage>
</organism>
<evidence type="ECO:0000313" key="3">
    <source>
        <dbReference type="Proteomes" id="UP000596660"/>
    </source>
</evidence>
<dbReference type="SUPFAM" id="SSF54001">
    <property type="entry name" value="Cysteine proteinases"/>
    <property type="match status" value="1"/>
</dbReference>
<dbReference type="KEGG" id="cqi:110682392"/>
<dbReference type="Gramene" id="AUR62003968-RA">
    <property type="protein sequence ID" value="AUR62003968-RA:cds"/>
    <property type="gene ID" value="AUR62003968"/>
</dbReference>
<dbReference type="AlphaFoldDB" id="A0A803KY59"/>
<accession>A0A803KY59</accession>
<dbReference type="RefSeq" id="XP_021714415.1">
    <property type="nucleotide sequence ID" value="XM_021858723.1"/>
</dbReference>
<evidence type="ECO:0008006" key="4">
    <source>
        <dbReference type="Google" id="ProtNLM"/>
    </source>
</evidence>
<dbReference type="OrthoDB" id="1694156at2759"/>
<evidence type="ECO:0000313" key="2">
    <source>
        <dbReference type="EnsemblPlants" id="AUR62003968-RA:cds"/>
    </source>
</evidence>
<gene>
    <name evidence="2" type="primary">LOC110682392</name>
</gene>
<dbReference type="EnsemblPlants" id="AUR62003968-RA">
    <property type="protein sequence ID" value="AUR62003968-RA:cds"/>
    <property type="gene ID" value="AUR62003968"/>
</dbReference>
<reference evidence="2" key="1">
    <citation type="journal article" date="2017" name="Nature">
        <title>The genome of Chenopodium quinoa.</title>
        <authorList>
            <person name="Jarvis D.E."/>
            <person name="Ho Y.S."/>
            <person name="Lightfoot D.J."/>
            <person name="Schmoeckel S.M."/>
            <person name="Li B."/>
            <person name="Borm T.J.A."/>
            <person name="Ohyanagi H."/>
            <person name="Mineta K."/>
            <person name="Michell C.T."/>
            <person name="Saber N."/>
            <person name="Kharbatia N.M."/>
            <person name="Rupper R.R."/>
            <person name="Sharp A.R."/>
            <person name="Dally N."/>
            <person name="Boughton B.A."/>
            <person name="Woo Y.H."/>
            <person name="Gao G."/>
            <person name="Schijlen E.G.W.M."/>
            <person name="Guo X."/>
            <person name="Momin A.A."/>
            <person name="Negrao S."/>
            <person name="Al-Babili S."/>
            <person name="Gehring C."/>
            <person name="Roessner U."/>
            <person name="Jung C."/>
            <person name="Murphy K."/>
            <person name="Arold S.T."/>
            <person name="Gojobori T."/>
            <person name="van der Linden C.G."/>
            <person name="van Loo E.N."/>
            <person name="Jellen E.N."/>
            <person name="Maughan P.J."/>
            <person name="Tester M."/>
        </authorList>
    </citation>
    <scope>NUCLEOTIDE SEQUENCE [LARGE SCALE GENOMIC DNA]</scope>
    <source>
        <strain evidence="2">cv. PI 614886</strain>
    </source>
</reference>
<reference evidence="2" key="2">
    <citation type="submission" date="2021-03" db="UniProtKB">
        <authorList>
            <consortium name="EnsemblPlants"/>
        </authorList>
    </citation>
    <scope>IDENTIFICATION</scope>
</reference>
<feature type="compositionally biased region" description="Basic and acidic residues" evidence="1">
    <location>
        <begin position="113"/>
        <end position="122"/>
    </location>
</feature>
<proteinExistence type="predicted"/>
<dbReference type="GeneID" id="110682392"/>
<evidence type="ECO:0000256" key="1">
    <source>
        <dbReference type="SAM" id="MobiDB-lite"/>
    </source>
</evidence>
<keyword evidence="3" id="KW-1185">Reference proteome</keyword>
<feature type="region of interest" description="Disordered" evidence="1">
    <location>
        <begin position="96"/>
        <end position="147"/>
    </location>
</feature>
<dbReference type="InterPro" id="IPR038765">
    <property type="entry name" value="Papain-like_cys_pep_sf"/>
</dbReference>
<dbReference type="Gene3D" id="3.40.395.10">
    <property type="entry name" value="Adenoviral Proteinase, Chain A"/>
    <property type="match status" value="1"/>
</dbReference>
<name>A0A803KY59_CHEQI</name>
<protein>
    <recommendedName>
        <fullName evidence="4">Ubiquitin-like protease family profile domain-containing protein</fullName>
    </recommendedName>
</protein>